<gene>
    <name evidence="2" type="ORF">ACFO0C_05740</name>
</gene>
<dbReference type="RefSeq" id="WP_378065447.1">
    <property type="nucleotide sequence ID" value="NZ_JBHSBL010000005.1"/>
</dbReference>
<dbReference type="EMBL" id="JBHSBL010000005">
    <property type="protein sequence ID" value="MFC4064423.1"/>
    <property type="molecule type" value="Genomic_DNA"/>
</dbReference>
<keyword evidence="1" id="KW-0732">Signal</keyword>
<protein>
    <submittedName>
        <fullName evidence="2">Uncharacterized protein</fullName>
    </submittedName>
</protein>
<evidence type="ECO:0000313" key="3">
    <source>
        <dbReference type="Proteomes" id="UP001595867"/>
    </source>
</evidence>
<proteinExistence type="predicted"/>
<evidence type="ECO:0000256" key="1">
    <source>
        <dbReference type="SAM" id="SignalP"/>
    </source>
</evidence>
<name>A0ABV8IPT9_9ACTN</name>
<evidence type="ECO:0000313" key="2">
    <source>
        <dbReference type="EMBL" id="MFC4064423.1"/>
    </source>
</evidence>
<organism evidence="2 3">
    <name type="scientific">Actinoplanes subglobosus</name>
    <dbReference type="NCBI Taxonomy" id="1547892"/>
    <lineage>
        <taxon>Bacteria</taxon>
        <taxon>Bacillati</taxon>
        <taxon>Actinomycetota</taxon>
        <taxon>Actinomycetes</taxon>
        <taxon>Micromonosporales</taxon>
        <taxon>Micromonosporaceae</taxon>
        <taxon>Actinoplanes</taxon>
    </lineage>
</organism>
<comment type="caution">
    <text evidence="2">The sequence shown here is derived from an EMBL/GenBank/DDBJ whole genome shotgun (WGS) entry which is preliminary data.</text>
</comment>
<feature type="chain" id="PRO_5046988850" evidence="1">
    <location>
        <begin position="25"/>
        <end position="178"/>
    </location>
</feature>
<accession>A0ABV8IPT9</accession>
<reference evidence="3" key="1">
    <citation type="journal article" date="2019" name="Int. J. Syst. Evol. Microbiol.">
        <title>The Global Catalogue of Microorganisms (GCM) 10K type strain sequencing project: providing services to taxonomists for standard genome sequencing and annotation.</title>
        <authorList>
            <consortium name="The Broad Institute Genomics Platform"/>
            <consortium name="The Broad Institute Genome Sequencing Center for Infectious Disease"/>
            <person name="Wu L."/>
            <person name="Ma J."/>
        </authorList>
    </citation>
    <scope>NUCLEOTIDE SEQUENCE [LARGE SCALE GENOMIC DNA]</scope>
    <source>
        <strain evidence="3">TBRC 5832</strain>
    </source>
</reference>
<keyword evidence="3" id="KW-1185">Reference proteome</keyword>
<dbReference type="Proteomes" id="UP001595867">
    <property type="component" value="Unassembled WGS sequence"/>
</dbReference>
<feature type="signal peptide" evidence="1">
    <location>
        <begin position="1"/>
        <end position="24"/>
    </location>
</feature>
<sequence>MRLLPVLISAAVAGSLTGAVPARAAASFDFLTNTGYVDAEDVLHGFGWDEGKLLREAGKVTFEHHTHVAESWSVTCDDSRPFDAVRTAQGMTEFLTATATYRAGGTAIAGFRITGSNAAISSTTPDFSPGNPCPRSEHGETVRTSRLQAITTTRKLTAEHGTTYVSLVELRTGPELNE</sequence>